<feature type="region of interest" description="Disordered" evidence="1">
    <location>
        <begin position="389"/>
        <end position="411"/>
    </location>
</feature>
<evidence type="ECO:0000313" key="2">
    <source>
        <dbReference type="EMBL" id="KAF2655568.1"/>
    </source>
</evidence>
<dbReference type="Proteomes" id="UP000799324">
    <property type="component" value="Unassembled WGS sequence"/>
</dbReference>
<protein>
    <submittedName>
        <fullName evidence="2">Uncharacterized protein</fullName>
    </submittedName>
</protein>
<feature type="compositionally biased region" description="Polar residues" evidence="1">
    <location>
        <begin position="199"/>
        <end position="221"/>
    </location>
</feature>
<name>A0A6A6T9M3_9PLEO</name>
<gene>
    <name evidence="2" type="ORF">K491DRAFT_678769</name>
</gene>
<feature type="compositionally biased region" description="Low complexity" evidence="1">
    <location>
        <begin position="236"/>
        <end position="248"/>
    </location>
</feature>
<accession>A0A6A6T9M3</accession>
<feature type="compositionally biased region" description="Acidic residues" evidence="1">
    <location>
        <begin position="397"/>
        <end position="406"/>
    </location>
</feature>
<feature type="compositionally biased region" description="Pro residues" evidence="1">
    <location>
        <begin position="74"/>
        <end position="86"/>
    </location>
</feature>
<evidence type="ECO:0000256" key="1">
    <source>
        <dbReference type="SAM" id="MobiDB-lite"/>
    </source>
</evidence>
<proteinExistence type="predicted"/>
<evidence type="ECO:0000313" key="3">
    <source>
        <dbReference type="Proteomes" id="UP000799324"/>
    </source>
</evidence>
<feature type="compositionally biased region" description="Low complexity" evidence="1">
    <location>
        <begin position="21"/>
        <end position="49"/>
    </location>
</feature>
<feature type="region of interest" description="Disordered" evidence="1">
    <location>
        <begin position="1"/>
        <end position="264"/>
    </location>
</feature>
<feature type="region of interest" description="Disordered" evidence="1">
    <location>
        <begin position="453"/>
        <end position="653"/>
    </location>
</feature>
<dbReference type="OrthoDB" id="5431222at2759"/>
<feature type="compositionally biased region" description="Pro residues" evidence="1">
    <location>
        <begin position="482"/>
        <end position="492"/>
    </location>
</feature>
<keyword evidence="3" id="KW-1185">Reference proteome</keyword>
<feature type="compositionally biased region" description="Pro residues" evidence="1">
    <location>
        <begin position="126"/>
        <end position="164"/>
    </location>
</feature>
<feature type="compositionally biased region" description="Low complexity" evidence="1">
    <location>
        <begin position="165"/>
        <end position="191"/>
    </location>
</feature>
<sequence>MSWGGAAVGPAPYQAPPFPNSQPSFGQPQPYQYGQQGSYGQYQSGSTYPPSGPPQRPPDNRPPKKKGNPIITRYPPPPGYRGPAQPPGQHATSQYPNQYQPSPQPYQQAFSAPASYPPQQGYSAPPSYPNAPGYPPQGYGPPAQYPPAASYPPAQPYSYPPHQQPPQTYSQPPNYSATQSYPPQQVTYQQYPPQPAPVDTQTYAHPQGWQQPNGQIHQSPQDMYGPYGGPSQDPNATPTPTSALLATSQSAPNSGYPGSTTSERAEKPQLFLAWDDWDFDFDGAIWPKSNEPVDPNLSLGVIIWRPAKQVTRALPSTWAEAEEQALKPPAEKLGNGESVSVYFTWENSHEAFLDVRQTDEWHVIKDDPIFVVFPDDKDMDLIPLEECIAKRDRPDEPSEEGQEYQDTEMRDASWNVMDNLEQALSGLTEDAKPETPVQIKALTRDQQQEDILAKLGVTGTPKPPSDEPFPLPSQAVDEKPPASLPQKPPKPAMPQLQSRPDHSLQRAHSHSSHNSSNPAIPPRPYGSLSASVQKQPPPPPPPDRQEYDPWNPRNSQTLQHGSGRRLSETRSEGSAHTLAGSDFGTEKPADGAPNDPSPSTSLPPVPTLERSDSSLNRKRSYEDADNTDEHARQHEDQSKRKRRSQVASAYSRR</sequence>
<reference evidence="2" key="1">
    <citation type="journal article" date="2020" name="Stud. Mycol.">
        <title>101 Dothideomycetes genomes: a test case for predicting lifestyles and emergence of pathogens.</title>
        <authorList>
            <person name="Haridas S."/>
            <person name="Albert R."/>
            <person name="Binder M."/>
            <person name="Bloem J."/>
            <person name="Labutti K."/>
            <person name="Salamov A."/>
            <person name="Andreopoulos B."/>
            <person name="Baker S."/>
            <person name="Barry K."/>
            <person name="Bills G."/>
            <person name="Bluhm B."/>
            <person name="Cannon C."/>
            <person name="Castanera R."/>
            <person name="Culley D."/>
            <person name="Daum C."/>
            <person name="Ezra D."/>
            <person name="Gonzalez J."/>
            <person name="Henrissat B."/>
            <person name="Kuo A."/>
            <person name="Liang C."/>
            <person name="Lipzen A."/>
            <person name="Lutzoni F."/>
            <person name="Magnuson J."/>
            <person name="Mondo S."/>
            <person name="Nolan M."/>
            <person name="Ohm R."/>
            <person name="Pangilinan J."/>
            <person name="Park H.-J."/>
            <person name="Ramirez L."/>
            <person name="Alfaro M."/>
            <person name="Sun H."/>
            <person name="Tritt A."/>
            <person name="Yoshinaga Y."/>
            <person name="Zwiers L.-H."/>
            <person name="Turgeon B."/>
            <person name="Goodwin S."/>
            <person name="Spatafora J."/>
            <person name="Crous P."/>
            <person name="Grigoriev I."/>
        </authorList>
    </citation>
    <scope>NUCLEOTIDE SEQUENCE</scope>
    <source>
        <strain evidence="2">CBS 122681</strain>
    </source>
</reference>
<feature type="compositionally biased region" description="Pro residues" evidence="1">
    <location>
        <begin position="461"/>
        <end position="471"/>
    </location>
</feature>
<feature type="compositionally biased region" description="Basic and acidic residues" evidence="1">
    <location>
        <begin position="619"/>
        <end position="638"/>
    </location>
</feature>
<organism evidence="2 3">
    <name type="scientific">Lophiostoma macrostomum CBS 122681</name>
    <dbReference type="NCBI Taxonomy" id="1314788"/>
    <lineage>
        <taxon>Eukaryota</taxon>
        <taxon>Fungi</taxon>
        <taxon>Dikarya</taxon>
        <taxon>Ascomycota</taxon>
        <taxon>Pezizomycotina</taxon>
        <taxon>Dothideomycetes</taxon>
        <taxon>Pleosporomycetidae</taxon>
        <taxon>Pleosporales</taxon>
        <taxon>Lophiostomataceae</taxon>
        <taxon>Lophiostoma</taxon>
    </lineage>
</organism>
<dbReference type="EMBL" id="MU004347">
    <property type="protein sequence ID" value="KAF2655568.1"/>
    <property type="molecule type" value="Genomic_DNA"/>
</dbReference>
<feature type="compositionally biased region" description="Polar residues" evidence="1">
    <location>
        <begin position="249"/>
        <end position="262"/>
    </location>
</feature>
<feature type="compositionally biased region" description="Low complexity" evidence="1">
    <location>
        <begin position="87"/>
        <end position="114"/>
    </location>
</feature>
<dbReference type="AlphaFoldDB" id="A0A6A6T9M3"/>